<accession>A0A3P6Q550</accession>
<dbReference type="PANTHER" id="PTHR32026">
    <property type="entry name" value="METHYLTRANSFERASE-LIKE PROTEIN 24"/>
    <property type="match status" value="1"/>
</dbReference>
<sequence length="151" mass="17731">MIKLLFRIPRDSIVLSFGLAQEVTFEEELQKITTNCCSIFGYDIVSGRRMMLEKYNMKKVKFLYSLLNLDNITTYEVLPQFLNMYRPAQITLEIHGISMQTVKLLQRISLCGYWLISYEINGGFHDACEYSFIHESAFNKYHAFPLARYLD</sequence>
<gene>
    <name evidence="1" type="ORF">CGOC_LOCUS404</name>
</gene>
<keyword evidence="2" id="KW-1185">Reference proteome</keyword>
<reference evidence="1 2" key="1">
    <citation type="submission" date="2018-11" db="EMBL/GenBank/DDBJ databases">
        <authorList>
            <consortium name="Pathogen Informatics"/>
        </authorList>
    </citation>
    <scope>NUCLEOTIDE SEQUENCE [LARGE SCALE GENOMIC DNA]</scope>
</reference>
<dbReference type="Proteomes" id="UP000271889">
    <property type="component" value="Unassembled WGS sequence"/>
</dbReference>
<proteinExistence type="predicted"/>
<protein>
    <recommendedName>
        <fullName evidence="3">Methyltransferase domain-containing protein</fullName>
    </recommendedName>
</protein>
<evidence type="ECO:0008006" key="3">
    <source>
        <dbReference type="Google" id="ProtNLM"/>
    </source>
</evidence>
<name>A0A3P6Q550_CYLGO</name>
<dbReference type="EMBL" id="UYRV01000545">
    <property type="protein sequence ID" value="VDK44852.1"/>
    <property type="molecule type" value="Genomic_DNA"/>
</dbReference>
<dbReference type="PANTHER" id="PTHR32026:SF27">
    <property type="entry name" value="METHYLTRANSFERASE FKBM DOMAIN-CONTAINING PROTEIN-RELATED"/>
    <property type="match status" value="1"/>
</dbReference>
<evidence type="ECO:0000313" key="1">
    <source>
        <dbReference type="EMBL" id="VDK44852.1"/>
    </source>
</evidence>
<evidence type="ECO:0000313" key="2">
    <source>
        <dbReference type="Proteomes" id="UP000271889"/>
    </source>
</evidence>
<dbReference type="AlphaFoldDB" id="A0A3P6Q550"/>
<dbReference type="InterPro" id="IPR026913">
    <property type="entry name" value="METTL24"/>
</dbReference>
<dbReference type="OrthoDB" id="10006218at2759"/>
<organism evidence="1 2">
    <name type="scientific">Cylicostephanus goldi</name>
    <name type="common">Nematode worm</name>
    <dbReference type="NCBI Taxonomy" id="71465"/>
    <lineage>
        <taxon>Eukaryota</taxon>
        <taxon>Metazoa</taxon>
        <taxon>Ecdysozoa</taxon>
        <taxon>Nematoda</taxon>
        <taxon>Chromadorea</taxon>
        <taxon>Rhabditida</taxon>
        <taxon>Rhabditina</taxon>
        <taxon>Rhabditomorpha</taxon>
        <taxon>Strongyloidea</taxon>
        <taxon>Strongylidae</taxon>
        <taxon>Cylicostephanus</taxon>
    </lineage>
</organism>